<organism evidence="9 10">
    <name type="scientific">Daphnia magna</name>
    <dbReference type="NCBI Taxonomy" id="35525"/>
    <lineage>
        <taxon>Eukaryota</taxon>
        <taxon>Metazoa</taxon>
        <taxon>Ecdysozoa</taxon>
        <taxon>Arthropoda</taxon>
        <taxon>Crustacea</taxon>
        <taxon>Branchiopoda</taxon>
        <taxon>Diplostraca</taxon>
        <taxon>Cladocera</taxon>
        <taxon>Anomopoda</taxon>
        <taxon>Daphniidae</taxon>
        <taxon>Daphnia</taxon>
    </lineage>
</organism>
<dbReference type="Gene3D" id="3.30.200.20">
    <property type="entry name" value="Phosphorylase Kinase, domain 1"/>
    <property type="match status" value="1"/>
</dbReference>
<dbReference type="InterPro" id="IPR020635">
    <property type="entry name" value="Tyr_kinase_cat_dom"/>
</dbReference>
<dbReference type="PROSITE" id="PS50011">
    <property type="entry name" value="PROTEIN_KINASE_DOM"/>
    <property type="match status" value="1"/>
</dbReference>
<feature type="domain" description="Cadherin" evidence="8">
    <location>
        <begin position="177"/>
        <end position="290"/>
    </location>
</feature>
<proteinExistence type="predicted"/>
<protein>
    <recommendedName>
        <fullName evidence="11">Proto-oncogene tyrosine-protein kinase receptor Ret</fullName>
    </recommendedName>
</protein>
<evidence type="ECO:0000256" key="2">
    <source>
        <dbReference type="ARBA" id="ARBA00051243"/>
    </source>
</evidence>
<dbReference type="SMART" id="SM00219">
    <property type="entry name" value="TyrKc"/>
    <property type="match status" value="1"/>
</dbReference>
<dbReference type="Proteomes" id="UP001234178">
    <property type="component" value="Unassembled WGS sequence"/>
</dbReference>
<dbReference type="PANTHER" id="PTHR24416:SF617">
    <property type="entry name" value="RET ONCOGENE, ISOFORM A"/>
    <property type="match status" value="1"/>
</dbReference>
<dbReference type="PROSITE" id="PS50268">
    <property type="entry name" value="CADHERIN_2"/>
    <property type="match status" value="1"/>
</dbReference>
<dbReference type="Pfam" id="PF22540">
    <property type="entry name" value="RET_CRD"/>
    <property type="match status" value="1"/>
</dbReference>
<gene>
    <name evidence="9" type="ORF">OUZ56_030114</name>
</gene>
<dbReference type="InterPro" id="IPR000719">
    <property type="entry name" value="Prot_kinase_dom"/>
</dbReference>
<keyword evidence="4" id="KW-0067">ATP-binding</keyword>
<dbReference type="PRINTS" id="PR00109">
    <property type="entry name" value="TYRKINASE"/>
</dbReference>
<evidence type="ECO:0000256" key="4">
    <source>
        <dbReference type="PROSITE-ProRule" id="PRU10141"/>
    </source>
</evidence>
<feature type="transmembrane region" description="Helical" evidence="6">
    <location>
        <begin position="12"/>
        <end position="33"/>
    </location>
</feature>
<dbReference type="InterPro" id="IPR055162">
    <property type="entry name" value="RET_CRD"/>
</dbReference>
<evidence type="ECO:0000256" key="3">
    <source>
        <dbReference type="PROSITE-ProRule" id="PRU00043"/>
    </source>
</evidence>
<evidence type="ECO:0000313" key="10">
    <source>
        <dbReference type="Proteomes" id="UP001234178"/>
    </source>
</evidence>
<feature type="region of interest" description="Disordered" evidence="5">
    <location>
        <begin position="1217"/>
        <end position="1248"/>
    </location>
</feature>
<dbReference type="InterPro" id="IPR002126">
    <property type="entry name" value="Cadherin-like_dom"/>
</dbReference>
<evidence type="ECO:0008006" key="11">
    <source>
        <dbReference type="Google" id="ProtNLM"/>
    </source>
</evidence>
<sequence length="1291" mass="144338">MANRPMPFINRLIRLILVFGFLFNSVPGCWTFLLTTASELQLMVASSTPAGTPVFRFHAVRSPTDQDDDLPVFHFIIPPSSASAGFLPDGDKRSMFVLDAFTGILRVAPDVLLQERVTRNKETIRFDVGVRNANISTSPDADQTDHLGVILIIVAKPPDCRRPNKDWCFGPNRGGSSSVLTTLRVFENRPKATVLTDLSYRTANFKQFCPDLQLSYSLHLFKGIGIELHHSGLLSTAARLDREFKTNIPFQLTCTINGPSSGDSSASTLFSIDQNMTLIIEDEDDNPPRLQNPNEERFIDVYLKEQGIIQDKDLLSKPVIVLDDDSDRINRFRLTLFPPENEAHRLIASLIKLEHPVWSLAQPETGVPRSVMSVGEYLKEKENYAILINEKSFLKMSVYYPLPLNDLGLVGNATSRHLVPADDCNVTVIVEDTTLLPGYGDKQVAFYLRIHTGYPPNSTNGFQRPEWMKHPIPVSGEASTDPAFVAEGGGIWTRWLNATVGRSACRYTRVANLYPHGYQQDGQRPVSFRILEGLRPDENPPFAITADEGILYVSHPESLSKLHHQASFDLLIGWDVDPLDSSSVLQNASAAFRIDIIDSNHLLADSSESVECDGALYCAKFRTESGCNQVVGSVATDQRGCAWRRSDSNTTINGPSRMYQTCSPDLSTCPDGYCDELESLSWEICPQDCTEKVLGTHFKFNQAANGKSRGIASAAGICSCGDAHSRDCSCMPPPPDPIAADPNLENPDDFDYEEVESIINNKEEQATLYREPKGRGLDNTCGTTCRVLIGAFATFVLLAVPATLFLYWRKRRWMICGKEKRTGSYVGHPHSSHHHRDLNNLNMSVYIEERRLRGAEERDHSNMSFLPFGISATDRKWEIPRKWLIIDEKTPLGEGEFGQVMRATVTSVTGIGGHRVVAAKMAKTAVMINRGDVGEMISPELADLLSEFHLLKDVSHPNVIKLLGACTDVSGPFLLILEYCEHGSLRNYLRRSRLILPEQQQQNPSSVMVTPAVTPRDLLSFAWQISQAGAYLCEMKLVHRDLAARNVLVASGKVCKVSDFGLTRDVYEGDTYFKTSKGRVPIKWMALESLSDHVYTSKSDVWSFGVLLWELATLGANPYPGVTPERLYRLLKTGYRMEKPDNCSEELYDLMMKCWREDPQERPQFAELVKTVEDMLGVGMDYLDLGCLAGVSNREYFLNSDGHDSFPKGLQQLRWDDDDDELPISSPETGREDQSSFYLNMSSSKTDDGETIPLVNDEMQHQHLIENSFPLFKPVPDAVVQDEYLLPIVRV</sequence>
<dbReference type="Gene3D" id="1.10.510.10">
    <property type="entry name" value="Transferase(Phosphotransferase) domain 1"/>
    <property type="match status" value="1"/>
</dbReference>
<keyword evidence="6" id="KW-0812">Transmembrane</keyword>
<keyword evidence="10" id="KW-1185">Reference proteome</keyword>
<keyword evidence="3" id="KW-0106">Calcium</keyword>
<comment type="caution">
    <text evidence="9">The sequence shown here is derived from an EMBL/GenBank/DDBJ whole genome shotgun (WGS) entry which is preliminary data.</text>
</comment>
<keyword evidence="4" id="KW-0547">Nucleotide-binding</keyword>
<dbReference type="InterPro" id="IPR001245">
    <property type="entry name" value="Ser-Thr/Tyr_kinase_cat_dom"/>
</dbReference>
<feature type="transmembrane region" description="Helical" evidence="6">
    <location>
        <begin position="787"/>
        <end position="808"/>
    </location>
</feature>
<keyword evidence="6" id="KW-1133">Transmembrane helix</keyword>
<dbReference type="InterPro" id="IPR050122">
    <property type="entry name" value="RTK"/>
</dbReference>
<feature type="domain" description="Protein kinase" evidence="7">
    <location>
        <begin position="886"/>
        <end position="1176"/>
    </location>
</feature>
<evidence type="ECO:0000256" key="1">
    <source>
        <dbReference type="ARBA" id="ARBA00004167"/>
    </source>
</evidence>
<comment type="catalytic activity">
    <reaction evidence="2">
        <text>L-tyrosyl-[protein] + ATP = O-phospho-L-tyrosyl-[protein] + ADP + H(+)</text>
        <dbReference type="Rhea" id="RHEA:10596"/>
        <dbReference type="Rhea" id="RHEA-COMP:10136"/>
        <dbReference type="Rhea" id="RHEA-COMP:20101"/>
        <dbReference type="ChEBI" id="CHEBI:15378"/>
        <dbReference type="ChEBI" id="CHEBI:30616"/>
        <dbReference type="ChEBI" id="CHEBI:46858"/>
        <dbReference type="ChEBI" id="CHEBI:61978"/>
        <dbReference type="ChEBI" id="CHEBI:456216"/>
        <dbReference type="EC" id="2.7.10.1"/>
    </reaction>
</comment>
<dbReference type="EMBL" id="JAOYFB010000005">
    <property type="protein sequence ID" value="KAK4015124.1"/>
    <property type="molecule type" value="Genomic_DNA"/>
</dbReference>
<accession>A0ABQ9ZQC5</accession>
<dbReference type="InterPro" id="IPR011009">
    <property type="entry name" value="Kinase-like_dom_sf"/>
</dbReference>
<dbReference type="SUPFAM" id="SSF56112">
    <property type="entry name" value="Protein kinase-like (PK-like)"/>
    <property type="match status" value="1"/>
</dbReference>
<keyword evidence="6" id="KW-0472">Membrane</keyword>
<name>A0ABQ9ZQC5_9CRUS</name>
<dbReference type="PANTHER" id="PTHR24416">
    <property type="entry name" value="TYROSINE-PROTEIN KINASE RECEPTOR"/>
    <property type="match status" value="1"/>
</dbReference>
<evidence type="ECO:0000256" key="6">
    <source>
        <dbReference type="SAM" id="Phobius"/>
    </source>
</evidence>
<evidence type="ECO:0000256" key="5">
    <source>
        <dbReference type="SAM" id="MobiDB-lite"/>
    </source>
</evidence>
<evidence type="ECO:0000259" key="8">
    <source>
        <dbReference type="PROSITE" id="PS50268"/>
    </source>
</evidence>
<feature type="binding site" evidence="4">
    <location>
        <position position="920"/>
    </location>
    <ligand>
        <name>ATP</name>
        <dbReference type="ChEBI" id="CHEBI:30616"/>
    </ligand>
</feature>
<dbReference type="PROSITE" id="PS00109">
    <property type="entry name" value="PROTEIN_KINASE_TYR"/>
    <property type="match status" value="1"/>
</dbReference>
<reference evidence="9 10" key="1">
    <citation type="journal article" date="2023" name="Nucleic Acids Res.">
        <title>The hologenome of Daphnia magna reveals possible DNA methylation and microbiome-mediated evolution of the host genome.</title>
        <authorList>
            <person name="Chaturvedi A."/>
            <person name="Li X."/>
            <person name="Dhandapani V."/>
            <person name="Marshall H."/>
            <person name="Kissane S."/>
            <person name="Cuenca-Cambronero M."/>
            <person name="Asole G."/>
            <person name="Calvet F."/>
            <person name="Ruiz-Romero M."/>
            <person name="Marangio P."/>
            <person name="Guigo R."/>
            <person name="Rago D."/>
            <person name="Mirbahai L."/>
            <person name="Eastwood N."/>
            <person name="Colbourne J.K."/>
            <person name="Zhou J."/>
            <person name="Mallon E."/>
            <person name="Orsini L."/>
        </authorList>
    </citation>
    <scope>NUCLEOTIDE SEQUENCE [LARGE SCALE GENOMIC DNA]</scope>
    <source>
        <strain evidence="9">LRV0_1</strain>
    </source>
</reference>
<dbReference type="Pfam" id="PF07714">
    <property type="entry name" value="PK_Tyr_Ser-Thr"/>
    <property type="match status" value="1"/>
</dbReference>
<comment type="subcellular location">
    <subcellularLocation>
        <location evidence="1">Membrane</location>
        <topology evidence="1">Single-pass membrane protein</topology>
    </subcellularLocation>
</comment>
<dbReference type="PROSITE" id="PS00107">
    <property type="entry name" value="PROTEIN_KINASE_ATP"/>
    <property type="match status" value="1"/>
</dbReference>
<evidence type="ECO:0000259" key="7">
    <source>
        <dbReference type="PROSITE" id="PS50011"/>
    </source>
</evidence>
<dbReference type="InterPro" id="IPR008266">
    <property type="entry name" value="Tyr_kinase_AS"/>
</dbReference>
<dbReference type="InterPro" id="IPR017441">
    <property type="entry name" value="Protein_kinase_ATP_BS"/>
</dbReference>
<feature type="compositionally biased region" description="Polar residues" evidence="5">
    <location>
        <begin position="1235"/>
        <end position="1244"/>
    </location>
</feature>
<evidence type="ECO:0000313" key="9">
    <source>
        <dbReference type="EMBL" id="KAK4015124.1"/>
    </source>
</evidence>